<dbReference type="Proteomes" id="UP000019277">
    <property type="component" value="Unassembled WGS sequence"/>
</dbReference>
<feature type="domain" description="Transcriptional repressor PaaX-like central Cas2-like" evidence="3">
    <location>
        <begin position="89"/>
        <end position="136"/>
    </location>
</feature>
<evidence type="ECO:0000313" key="4">
    <source>
        <dbReference type="EMBL" id="EWC60893.1"/>
    </source>
</evidence>
<reference evidence="4 5" key="1">
    <citation type="journal article" date="2014" name="Genome Announc.">
        <title>Draft Genome Sequence of the Antitrypanosomally Active Sponge-Associated Bacterium Actinokineospora sp. Strain EG49.</title>
        <authorList>
            <person name="Harjes J."/>
            <person name="Ryu T."/>
            <person name="Abdelmohsen U.R."/>
            <person name="Moitinho-Silva L."/>
            <person name="Horn H."/>
            <person name="Ravasi T."/>
            <person name="Hentschel U."/>
        </authorList>
    </citation>
    <scope>NUCLEOTIDE SEQUENCE [LARGE SCALE GENOMIC DNA]</scope>
    <source>
        <strain evidence="4 5">EG49</strain>
    </source>
</reference>
<dbReference type="EMBL" id="AYXG01000139">
    <property type="protein sequence ID" value="EWC60893.1"/>
    <property type="molecule type" value="Genomic_DNA"/>
</dbReference>
<dbReference type="Gene3D" id="3.30.70.2650">
    <property type="match status" value="1"/>
</dbReference>
<evidence type="ECO:0000259" key="1">
    <source>
        <dbReference type="Pfam" id="PF07848"/>
    </source>
</evidence>
<dbReference type="GO" id="GO:0006351">
    <property type="term" value="P:DNA-templated transcription"/>
    <property type="evidence" value="ECO:0007669"/>
    <property type="project" value="TreeGrafter"/>
</dbReference>
<name>W7IKM7_9PSEU</name>
<organism evidence="4 5">
    <name type="scientific">Actinokineospora spheciospongiae</name>
    <dbReference type="NCBI Taxonomy" id="909613"/>
    <lineage>
        <taxon>Bacteria</taxon>
        <taxon>Bacillati</taxon>
        <taxon>Actinomycetota</taxon>
        <taxon>Actinomycetes</taxon>
        <taxon>Pseudonocardiales</taxon>
        <taxon>Pseudonocardiaceae</taxon>
        <taxon>Actinokineospora</taxon>
    </lineage>
</organism>
<dbReference type="InterPro" id="IPR013225">
    <property type="entry name" value="PaaX_C"/>
</dbReference>
<sequence length="240" mass="25918">MRPETDLRPLTARSVVLSLLLGADPPELPGRDLVRLAGLLGVGESALRVALTRMVGAGDLVRADGVHRLSDRLVERQRRQNAALNPETATWDGDWHCVVVTATGRSPADRAALRTALTDRRLAELREGVWLRPANLPLDTPAPPGLVQAFRARPEADPAALASTLWDLTTWSATATALHDLHRRAATPAERFTAAAAIVRHLAADPVLPPPLLPGPWPAADLRAAYRDYRAELTALRSAL</sequence>
<dbReference type="Gene3D" id="1.20.58.1460">
    <property type="match status" value="1"/>
</dbReference>
<feature type="domain" description="Transcriptional repressor PaaX-like N-terminal" evidence="1">
    <location>
        <begin position="12"/>
        <end position="72"/>
    </location>
</feature>
<dbReference type="STRING" id="909613.UO65_3823"/>
<proteinExistence type="predicted"/>
<dbReference type="PANTHER" id="PTHR30319:SF1">
    <property type="entry name" value="TRANSCRIPTIONAL REPRESSOR PAAX"/>
    <property type="match status" value="1"/>
</dbReference>
<keyword evidence="5" id="KW-1185">Reference proteome</keyword>
<protein>
    <submittedName>
        <fullName evidence="4">Phenylacetic acid degradation operon negative regulatory protein PaaX</fullName>
    </submittedName>
</protein>
<dbReference type="InterPro" id="IPR036388">
    <property type="entry name" value="WH-like_DNA-bd_sf"/>
</dbReference>
<dbReference type="RefSeq" id="WP_233427733.1">
    <property type="nucleotide sequence ID" value="NZ_AYXG01000139.1"/>
</dbReference>
<accession>W7IKM7</accession>
<feature type="domain" description="Transcriptional repressor PaaX-like C-terminal" evidence="2">
    <location>
        <begin position="181"/>
        <end position="235"/>
    </location>
</feature>
<dbReference type="Pfam" id="PF20803">
    <property type="entry name" value="PaaX_M"/>
    <property type="match status" value="1"/>
</dbReference>
<comment type="caution">
    <text evidence="4">The sequence shown here is derived from an EMBL/GenBank/DDBJ whole genome shotgun (WGS) entry which is preliminary data.</text>
</comment>
<dbReference type="PATRIC" id="fig|909613.9.peg.3824"/>
<evidence type="ECO:0000259" key="2">
    <source>
        <dbReference type="Pfam" id="PF08223"/>
    </source>
</evidence>
<dbReference type="eggNOG" id="COG3327">
    <property type="taxonomic scope" value="Bacteria"/>
</dbReference>
<dbReference type="InterPro" id="IPR012906">
    <property type="entry name" value="PaaX-like_N"/>
</dbReference>
<evidence type="ECO:0000313" key="5">
    <source>
        <dbReference type="Proteomes" id="UP000019277"/>
    </source>
</evidence>
<dbReference type="Pfam" id="PF07848">
    <property type="entry name" value="PaaX"/>
    <property type="match status" value="1"/>
</dbReference>
<dbReference type="InterPro" id="IPR048846">
    <property type="entry name" value="PaaX-like_central"/>
</dbReference>
<dbReference type="AlphaFoldDB" id="W7IKM7"/>
<evidence type="ECO:0000259" key="3">
    <source>
        <dbReference type="Pfam" id="PF20803"/>
    </source>
</evidence>
<gene>
    <name evidence="4" type="ORF">UO65_3823</name>
</gene>
<dbReference type="PANTHER" id="PTHR30319">
    <property type="entry name" value="PHENYLACETIC ACID REGULATOR-RELATED TRANSCRIPTIONAL REPRESSOR"/>
    <property type="match status" value="1"/>
</dbReference>
<dbReference type="Pfam" id="PF08223">
    <property type="entry name" value="PaaX_C"/>
    <property type="match status" value="1"/>
</dbReference>
<dbReference type="Gene3D" id="1.10.10.10">
    <property type="entry name" value="Winged helix-like DNA-binding domain superfamily/Winged helix DNA-binding domain"/>
    <property type="match status" value="1"/>
</dbReference>